<dbReference type="InterPro" id="IPR037257">
    <property type="entry name" value="T2SS_E_N_sf"/>
</dbReference>
<keyword evidence="3" id="KW-0808">Transferase</keyword>
<dbReference type="InterPro" id="IPR029044">
    <property type="entry name" value="Nucleotide-diphossugar_trans"/>
</dbReference>
<dbReference type="RefSeq" id="WP_200612316.1">
    <property type="nucleotide sequence ID" value="NZ_JAEHHL010000010.1"/>
</dbReference>
<feature type="domain" description="Glycosyltransferase 2-like" evidence="9">
    <location>
        <begin position="330"/>
        <end position="522"/>
    </location>
</feature>
<dbReference type="Pfam" id="PF05157">
    <property type="entry name" value="MshEN"/>
    <property type="match status" value="1"/>
</dbReference>
<dbReference type="InterPro" id="IPR001173">
    <property type="entry name" value="Glyco_trans_2-like"/>
</dbReference>
<dbReference type="GO" id="GO:0016757">
    <property type="term" value="F:glycosyltransferase activity"/>
    <property type="evidence" value="ECO:0007669"/>
    <property type="project" value="UniProtKB-KW"/>
</dbReference>
<keyword evidence="5 7" id="KW-1133">Transmembrane helix</keyword>
<evidence type="ECO:0000256" key="3">
    <source>
        <dbReference type="ARBA" id="ARBA00022679"/>
    </source>
</evidence>
<accession>A0A8J7SG43</accession>
<keyword evidence="2" id="KW-0328">Glycosyltransferase</keyword>
<evidence type="ECO:0000256" key="6">
    <source>
        <dbReference type="ARBA" id="ARBA00023136"/>
    </source>
</evidence>
<dbReference type="EMBL" id="JAEHHL010000010">
    <property type="protein sequence ID" value="MBK0400798.1"/>
    <property type="molecule type" value="Genomic_DNA"/>
</dbReference>
<feature type="transmembrane region" description="Helical" evidence="7">
    <location>
        <begin position="490"/>
        <end position="516"/>
    </location>
</feature>
<feature type="transmembrane region" description="Helical" evidence="7">
    <location>
        <begin position="569"/>
        <end position="591"/>
    </location>
</feature>
<keyword evidence="4 7" id="KW-0812">Transmembrane</keyword>
<comment type="subcellular location">
    <subcellularLocation>
        <location evidence="1">Membrane</location>
        <topology evidence="1">Multi-pass membrane protein</topology>
    </subcellularLocation>
</comment>
<evidence type="ECO:0000256" key="2">
    <source>
        <dbReference type="ARBA" id="ARBA00022676"/>
    </source>
</evidence>
<comment type="caution">
    <text evidence="10">The sequence shown here is derived from an EMBL/GenBank/DDBJ whole genome shotgun (WGS) entry which is preliminary data.</text>
</comment>
<dbReference type="SUPFAM" id="SSF160246">
    <property type="entry name" value="EspE N-terminal domain-like"/>
    <property type="match status" value="1"/>
</dbReference>
<name>A0A8J7SG43_9RHOB</name>
<reference evidence="10" key="1">
    <citation type="submission" date="2020-12" db="EMBL/GenBank/DDBJ databases">
        <title>Bacterial taxonomy.</title>
        <authorList>
            <person name="Pan X."/>
        </authorList>
    </citation>
    <scope>NUCLEOTIDE SEQUENCE</scope>
    <source>
        <strain evidence="10">M0105</strain>
    </source>
</reference>
<feature type="transmembrane region" description="Helical" evidence="7">
    <location>
        <begin position="199"/>
        <end position="221"/>
    </location>
</feature>
<dbReference type="Pfam" id="PF13632">
    <property type="entry name" value="Glyco_trans_2_3"/>
    <property type="match status" value="1"/>
</dbReference>
<evidence type="ECO:0000256" key="4">
    <source>
        <dbReference type="ARBA" id="ARBA00022692"/>
    </source>
</evidence>
<dbReference type="SUPFAM" id="SSF53448">
    <property type="entry name" value="Nucleotide-diphospho-sugar transferases"/>
    <property type="match status" value="1"/>
</dbReference>
<keyword evidence="6 7" id="KW-0472">Membrane</keyword>
<protein>
    <submittedName>
        <fullName evidence="10">Glycosyltransferase</fullName>
    </submittedName>
</protein>
<evidence type="ECO:0000256" key="7">
    <source>
        <dbReference type="SAM" id="Phobius"/>
    </source>
</evidence>
<organism evidence="10 11">
    <name type="scientific">Thermohalobaculum xanthum</name>
    <dbReference type="NCBI Taxonomy" id="2753746"/>
    <lineage>
        <taxon>Bacteria</taxon>
        <taxon>Pseudomonadati</taxon>
        <taxon>Pseudomonadota</taxon>
        <taxon>Alphaproteobacteria</taxon>
        <taxon>Rhodobacterales</taxon>
        <taxon>Paracoccaceae</taxon>
        <taxon>Thermohalobaculum</taxon>
    </lineage>
</organism>
<keyword evidence="11" id="KW-1185">Reference proteome</keyword>
<evidence type="ECO:0000259" key="9">
    <source>
        <dbReference type="Pfam" id="PF13632"/>
    </source>
</evidence>
<proteinExistence type="predicted"/>
<dbReference type="InterPro" id="IPR050321">
    <property type="entry name" value="Glycosyltr_2/OpgH_subfam"/>
</dbReference>
<evidence type="ECO:0000313" key="11">
    <source>
        <dbReference type="Proteomes" id="UP000655420"/>
    </source>
</evidence>
<dbReference type="InterPro" id="IPR007831">
    <property type="entry name" value="T2SS_GspE_N"/>
</dbReference>
<dbReference type="Proteomes" id="UP000655420">
    <property type="component" value="Unassembled WGS sequence"/>
</dbReference>
<dbReference type="GO" id="GO:0016020">
    <property type="term" value="C:membrane"/>
    <property type="evidence" value="ECO:0007669"/>
    <property type="project" value="UniProtKB-SubCell"/>
</dbReference>
<dbReference type="Gene3D" id="3.90.550.10">
    <property type="entry name" value="Spore Coat Polysaccharide Biosynthesis Protein SpsA, Chain A"/>
    <property type="match status" value="1"/>
</dbReference>
<dbReference type="PANTHER" id="PTHR43867:SF2">
    <property type="entry name" value="CELLULOSE SYNTHASE CATALYTIC SUBUNIT A [UDP-FORMING]"/>
    <property type="match status" value="1"/>
</dbReference>
<feature type="domain" description="Type II secretion system protein GspE N-terminal" evidence="8">
    <location>
        <begin position="75"/>
        <end position="154"/>
    </location>
</feature>
<gene>
    <name evidence="10" type="ORF">H0I76_16480</name>
</gene>
<sequence>MNVSTPVTPGRFAGHAPRSGRMIGEILVARGAVTGEDLAQALALMPQRGCRLGELLCARGSTVPRDVAAALGEQWGLPVIDLEAEPPDADVLAASRDASRWLDDRLLPWRMRGGRVVHVTDDPPRAMGRPGIAAGDVVVATRAQFDAAIQSHAAPVLAARASQRTPPGESVRTLALQRAIVGLGLLGVALAALTAGSALAAAAAGALLGINALTTGLRLAAMLAGRPGERLDHAPNVELFRWPRIDVLVPLYRETRMVPEITAALGATDYPRELLDVKILLEADDDATRRAVAEVCLPDWISVLTVPEGAPKTKPRALNYALDFCHGDIVGILDVEDRPDPDQFRRVARHLVAAPERVACVQCQLSYYNAAENWITRCFQIEYSIWFDVLMRGFQQLGLPIPLGGTSVYFRRQALLELGGWDAHNVTEDADLGMRLARRGMRCEVVDSTTREEANCRALPWVRQRSRWLKGYMLTWLSHMRRPDRLWRDLGAKGFVGLNVLLLGGALSYLAMPLFWASLCTWAVTGRSVWGEVIPAWLLTPLGWALGLGQAVMLSCAAVAMLRRGSPAFLMWVPMLPVYWTLGAIAAWKAVVELFIAPYYWDKTRHGISAWLKRTAPTGDDAIESPNENGRPVTRIG</sequence>
<feature type="transmembrane region" description="Helical" evidence="7">
    <location>
        <begin position="536"/>
        <end position="562"/>
    </location>
</feature>
<evidence type="ECO:0000256" key="1">
    <source>
        <dbReference type="ARBA" id="ARBA00004141"/>
    </source>
</evidence>
<evidence type="ECO:0000259" key="8">
    <source>
        <dbReference type="Pfam" id="PF05157"/>
    </source>
</evidence>
<evidence type="ECO:0000313" key="10">
    <source>
        <dbReference type="EMBL" id="MBK0400798.1"/>
    </source>
</evidence>
<dbReference type="AlphaFoldDB" id="A0A8J7SG43"/>
<evidence type="ECO:0000256" key="5">
    <source>
        <dbReference type="ARBA" id="ARBA00022989"/>
    </source>
</evidence>
<dbReference type="PANTHER" id="PTHR43867">
    <property type="entry name" value="CELLULOSE SYNTHASE CATALYTIC SUBUNIT A [UDP-FORMING]"/>
    <property type="match status" value="1"/>
</dbReference>